<feature type="region of interest" description="Disordered" evidence="1">
    <location>
        <begin position="72"/>
        <end position="237"/>
    </location>
</feature>
<reference evidence="2 3" key="1">
    <citation type="journal article" date="2012" name="PLoS Pathog.">
        <title>Diverse lifestyles and strategies of plant pathogenesis encoded in the genomes of eighteen Dothideomycetes fungi.</title>
        <authorList>
            <person name="Ohm R.A."/>
            <person name="Feau N."/>
            <person name="Henrissat B."/>
            <person name="Schoch C.L."/>
            <person name="Horwitz B.A."/>
            <person name="Barry K.W."/>
            <person name="Condon B.J."/>
            <person name="Copeland A.C."/>
            <person name="Dhillon B."/>
            <person name="Glaser F."/>
            <person name="Hesse C.N."/>
            <person name="Kosti I."/>
            <person name="LaButti K."/>
            <person name="Lindquist E.A."/>
            <person name="Lucas S."/>
            <person name="Salamov A.A."/>
            <person name="Bradshaw R.E."/>
            <person name="Ciuffetti L."/>
            <person name="Hamelin R.C."/>
            <person name="Kema G.H.J."/>
            <person name="Lawrence C."/>
            <person name="Scott J.A."/>
            <person name="Spatafora J.W."/>
            <person name="Turgeon B.G."/>
            <person name="de Wit P.J.G.M."/>
            <person name="Zhong S."/>
            <person name="Goodwin S.B."/>
            <person name="Grigoriev I.V."/>
        </authorList>
    </citation>
    <scope>NUCLEOTIDE SEQUENCE [LARGE SCALE GENOMIC DNA]</scope>
    <source>
        <strain evidence="2 3">CIRAD86</strain>
    </source>
</reference>
<dbReference type="KEGG" id="pfj:MYCFIDRAFT_174616"/>
<dbReference type="VEuPathDB" id="FungiDB:MYCFIDRAFT_174616"/>
<feature type="region of interest" description="Disordered" evidence="1">
    <location>
        <begin position="1"/>
        <end position="29"/>
    </location>
</feature>
<feature type="compositionally biased region" description="Polar residues" evidence="1">
    <location>
        <begin position="213"/>
        <end position="223"/>
    </location>
</feature>
<evidence type="ECO:0000256" key="1">
    <source>
        <dbReference type="SAM" id="MobiDB-lite"/>
    </source>
</evidence>
<dbReference type="EMBL" id="KB446558">
    <property type="protein sequence ID" value="EME83143.1"/>
    <property type="molecule type" value="Genomic_DNA"/>
</dbReference>
<accession>M3B180</accession>
<feature type="compositionally biased region" description="Polar residues" evidence="1">
    <location>
        <begin position="167"/>
        <end position="177"/>
    </location>
</feature>
<protein>
    <submittedName>
        <fullName evidence="2">Uncharacterized protein</fullName>
    </submittedName>
</protein>
<keyword evidence="3" id="KW-1185">Reference proteome</keyword>
<dbReference type="GeneID" id="19333220"/>
<dbReference type="Proteomes" id="UP000016932">
    <property type="component" value="Unassembled WGS sequence"/>
</dbReference>
<dbReference type="AlphaFoldDB" id="M3B180"/>
<gene>
    <name evidence="2" type="ORF">MYCFIDRAFT_174616</name>
</gene>
<evidence type="ECO:0000313" key="2">
    <source>
        <dbReference type="EMBL" id="EME83143.1"/>
    </source>
</evidence>
<feature type="compositionally biased region" description="Polar residues" evidence="1">
    <location>
        <begin position="141"/>
        <end position="154"/>
    </location>
</feature>
<feature type="compositionally biased region" description="Polar residues" evidence="1">
    <location>
        <begin position="7"/>
        <end position="18"/>
    </location>
</feature>
<dbReference type="OrthoDB" id="10383644at2759"/>
<feature type="compositionally biased region" description="Basic and acidic residues" evidence="1">
    <location>
        <begin position="19"/>
        <end position="29"/>
    </location>
</feature>
<proteinExistence type="predicted"/>
<sequence length="303" mass="34471">MSDHSSSKFLLTHSIQGSDQKRIPPRPTHEATFRLIRTNSSIKVRPNTIAANMVSAWKKVKQRLFEFANPDATEIRSRPNPYANPAAQDSKRKSKYVAVWDDQPKSKPKRRGTSPHNSRPPVSYVARTPAPRPTTADGRVSSRSAYSTRPVTPSQLPPQPNRPLYSRPSTSNGVSRTGSRRREQPQYRDVSAYSTRPVAPSQLPPQPHRPMSSRPSTSNNGASRTGRRPWDQPPYRPQYRDVADLREASRRALLVKNQESWFDDSSSISSGFTPNRQYSYGQQERWPPRNSSRNWHMTLLPFC</sequence>
<dbReference type="HOGENOM" id="CLU_918678_0_0_1"/>
<organism evidence="2 3">
    <name type="scientific">Pseudocercospora fijiensis (strain CIRAD86)</name>
    <name type="common">Black leaf streak disease fungus</name>
    <name type="synonym">Mycosphaerella fijiensis</name>
    <dbReference type="NCBI Taxonomy" id="383855"/>
    <lineage>
        <taxon>Eukaryota</taxon>
        <taxon>Fungi</taxon>
        <taxon>Dikarya</taxon>
        <taxon>Ascomycota</taxon>
        <taxon>Pezizomycotina</taxon>
        <taxon>Dothideomycetes</taxon>
        <taxon>Dothideomycetidae</taxon>
        <taxon>Mycosphaerellales</taxon>
        <taxon>Mycosphaerellaceae</taxon>
        <taxon>Pseudocercospora</taxon>
    </lineage>
</organism>
<evidence type="ECO:0000313" key="3">
    <source>
        <dbReference type="Proteomes" id="UP000016932"/>
    </source>
</evidence>
<dbReference type="RefSeq" id="XP_007926454.1">
    <property type="nucleotide sequence ID" value="XM_007928263.1"/>
</dbReference>
<name>M3B180_PSEFD</name>